<keyword evidence="3" id="KW-1185">Reference proteome</keyword>
<feature type="region of interest" description="Disordered" evidence="1">
    <location>
        <begin position="138"/>
        <end position="262"/>
    </location>
</feature>
<evidence type="ECO:0000256" key="1">
    <source>
        <dbReference type="SAM" id="MobiDB-lite"/>
    </source>
</evidence>
<gene>
    <name evidence="2" type="ORF">ACFPM1_15235</name>
</gene>
<feature type="compositionally biased region" description="Basic and acidic residues" evidence="1">
    <location>
        <begin position="206"/>
        <end position="216"/>
    </location>
</feature>
<dbReference type="InterPro" id="IPR036390">
    <property type="entry name" value="WH_DNA-bd_sf"/>
</dbReference>
<evidence type="ECO:0008006" key="4">
    <source>
        <dbReference type="Google" id="ProtNLM"/>
    </source>
</evidence>
<organism evidence="2 3">
    <name type="scientific">Halorubrum rubrum</name>
    <dbReference type="NCBI Taxonomy" id="1126240"/>
    <lineage>
        <taxon>Archaea</taxon>
        <taxon>Methanobacteriati</taxon>
        <taxon>Methanobacteriota</taxon>
        <taxon>Stenosarchaea group</taxon>
        <taxon>Halobacteria</taxon>
        <taxon>Halobacteriales</taxon>
        <taxon>Haloferacaceae</taxon>
        <taxon>Halorubrum</taxon>
    </lineage>
</organism>
<dbReference type="RefSeq" id="WP_256413098.1">
    <property type="nucleotide sequence ID" value="NZ_JANHDM010000016.1"/>
</dbReference>
<dbReference type="InterPro" id="IPR036388">
    <property type="entry name" value="WH-like_DNA-bd_sf"/>
</dbReference>
<proteinExistence type="predicted"/>
<feature type="compositionally biased region" description="Polar residues" evidence="1">
    <location>
        <begin position="223"/>
        <end position="238"/>
    </location>
</feature>
<dbReference type="Gene3D" id="1.10.10.10">
    <property type="entry name" value="Winged helix-like DNA-binding domain superfamily/Winged helix DNA-binding domain"/>
    <property type="match status" value="1"/>
</dbReference>
<name>A0ABD5R591_9EURY</name>
<dbReference type="AlphaFoldDB" id="A0ABD5R591"/>
<feature type="compositionally biased region" description="Basic and acidic residues" evidence="1">
    <location>
        <begin position="240"/>
        <end position="254"/>
    </location>
</feature>
<dbReference type="Proteomes" id="UP001596118">
    <property type="component" value="Unassembled WGS sequence"/>
</dbReference>
<accession>A0ABD5R591</accession>
<dbReference type="SUPFAM" id="SSF46785">
    <property type="entry name" value="Winged helix' DNA-binding domain"/>
    <property type="match status" value="1"/>
</dbReference>
<sequence length="262" mass="29114">MADSDEYEPCGTLVEFLQLKGSIGLIALLYERPRAYSELESEIEITSSTITRRRIDADHLGLLTVELESNDHGTKHVYTLTDLGKYVAERMANKGIVSSYYQMRGRQKEIEQKTEEIVEWVEDNPTNFIKFEAARDERIAPREDGTGVPSELEEVQALKEESDEETDTGADDEEASTSEETDPSESRSTSESNSETESSPTVVRPDSSDEPPHNPDAEDDNSETNTGADEGQSQLTDTELQDRLAESESSDTSKNDSASDDE</sequence>
<protein>
    <recommendedName>
        <fullName evidence="4">Transcriptional regulator</fullName>
    </recommendedName>
</protein>
<reference evidence="2 3" key="1">
    <citation type="journal article" date="2019" name="Int. J. Syst. Evol. Microbiol.">
        <title>The Global Catalogue of Microorganisms (GCM) 10K type strain sequencing project: providing services to taxonomists for standard genome sequencing and annotation.</title>
        <authorList>
            <consortium name="The Broad Institute Genomics Platform"/>
            <consortium name="The Broad Institute Genome Sequencing Center for Infectious Disease"/>
            <person name="Wu L."/>
            <person name="Ma J."/>
        </authorList>
    </citation>
    <scope>NUCLEOTIDE SEQUENCE [LARGE SCALE GENOMIC DNA]</scope>
    <source>
        <strain evidence="2 3">CGMCC 1.12124</strain>
    </source>
</reference>
<evidence type="ECO:0000313" key="2">
    <source>
        <dbReference type="EMBL" id="MFC5280103.1"/>
    </source>
</evidence>
<comment type="caution">
    <text evidence="2">The sequence shown here is derived from an EMBL/GenBank/DDBJ whole genome shotgun (WGS) entry which is preliminary data.</text>
</comment>
<evidence type="ECO:0000313" key="3">
    <source>
        <dbReference type="Proteomes" id="UP001596118"/>
    </source>
</evidence>
<dbReference type="EMBL" id="JBHSKY010000018">
    <property type="protein sequence ID" value="MFC5280103.1"/>
    <property type="molecule type" value="Genomic_DNA"/>
</dbReference>
<feature type="compositionally biased region" description="Low complexity" evidence="1">
    <location>
        <begin position="186"/>
        <end position="199"/>
    </location>
</feature>
<feature type="compositionally biased region" description="Acidic residues" evidence="1">
    <location>
        <begin position="161"/>
        <end position="183"/>
    </location>
</feature>